<keyword evidence="2" id="KW-1185">Reference proteome</keyword>
<dbReference type="EMBL" id="JAJSOF020000001">
    <property type="protein sequence ID" value="KAJ4452126.1"/>
    <property type="molecule type" value="Genomic_DNA"/>
</dbReference>
<name>A0ABQ8TZE2_PERAM</name>
<dbReference type="Proteomes" id="UP001148838">
    <property type="component" value="Unassembled WGS sequence"/>
</dbReference>
<organism evidence="1 2">
    <name type="scientific">Periplaneta americana</name>
    <name type="common">American cockroach</name>
    <name type="synonym">Blatta americana</name>
    <dbReference type="NCBI Taxonomy" id="6978"/>
    <lineage>
        <taxon>Eukaryota</taxon>
        <taxon>Metazoa</taxon>
        <taxon>Ecdysozoa</taxon>
        <taxon>Arthropoda</taxon>
        <taxon>Hexapoda</taxon>
        <taxon>Insecta</taxon>
        <taxon>Pterygota</taxon>
        <taxon>Neoptera</taxon>
        <taxon>Polyneoptera</taxon>
        <taxon>Dictyoptera</taxon>
        <taxon>Blattodea</taxon>
        <taxon>Blattoidea</taxon>
        <taxon>Blattidae</taxon>
        <taxon>Blattinae</taxon>
        <taxon>Periplaneta</taxon>
    </lineage>
</organism>
<evidence type="ECO:0000313" key="1">
    <source>
        <dbReference type="EMBL" id="KAJ4452126.1"/>
    </source>
</evidence>
<accession>A0ABQ8TZE2</accession>
<proteinExistence type="predicted"/>
<gene>
    <name evidence="1" type="ORF">ANN_03643</name>
</gene>
<reference evidence="1 2" key="1">
    <citation type="journal article" date="2022" name="Allergy">
        <title>Genome assembly and annotation of Periplaneta americana reveal a comprehensive cockroach allergen profile.</title>
        <authorList>
            <person name="Wang L."/>
            <person name="Xiong Q."/>
            <person name="Saelim N."/>
            <person name="Wang L."/>
            <person name="Nong W."/>
            <person name="Wan A.T."/>
            <person name="Shi M."/>
            <person name="Liu X."/>
            <person name="Cao Q."/>
            <person name="Hui J.H.L."/>
            <person name="Sookrung N."/>
            <person name="Leung T.F."/>
            <person name="Tungtrongchitr A."/>
            <person name="Tsui S.K.W."/>
        </authorList>
    </citation>
    <scope>NUCLEOTIDE SEQUENCE [LARGE SCALE GENOMIC DNA]</scope>
    <source>
        <strain evidence="1">PWHHKU_190912</strain>
    </source>
</reference>
<comment type="caution">
    <text evidence="1">The sequence shown here is derived from an EMBL/GenBank/DDBJ whole genome shotgun (WGS) entry which is preliminary data.</text>
</comment>
<evidence type="ECO:0000313" key="2">
    <source>
        <dbReference type="Proteomes" id="UP001148838"/>
    </source>
</evidence>
<sequence>MSPGSSTESYLAFANIGLRENPGKPQPADVERSFSAYKVILSDTRQSFSFETLKMNVVVYCSRNRNLANDMQEKINFCIPVNYKSASWDQKQCVAAVCISFVTENADRIGISSSPHLYKHRKLEFTFVRKSGNELGLALRGLKPGRNFTGSLKHLPTEQSTRILVKIRDISRELARIE</sequence>
<protein>
    <submittedName>
        <fullName evidence="1">Uncharacterized protein</fullName>
    </submittedName>
</protein>